<reference evidence="1 2" key="1">
    <citation type="submission" date="2016-10" db="EMBL/GenBank/DDBJ databases">
        <authorList>
            <person name="de Groot N.N."/>
        </authorList>
    </citation>
    <scope>NUCLEOTIDE SEQUENCE [LARGE SCALE GENOMIC DNA]</scope>
    <source>
        <strain evidence="1 2">743A</strain>
    </source>
</reference>
<name>A0A1I6JVM9_9FIRM</name>
<gene>
    <name evidence="1" type="ORF">SAMN05661086_01989</name>
</gene>
<accession>A0A1I6JVM9</accession>
<organism evidence="1 2">
    <name type="scientific">Anaeromicropila populeti</name>
    <dbReference type="NCBI Taxonomy" id="37658"/>
    <lineage>
        <taxon>Bacteria</taxon>
        <taxon>Bacillati</taxon>
        <taxon>Bacillota</taxon>
        <taxon>Clostridia</taxon>
        <taxon>Lachnospirales</taxon>
        <taxon>Lachnospiraceae</taxon>
        <taxon>Anaeromicropila</taxon>
    </lineage>
</organism>
<dbReference type="Proteomes" id="UP000199659">
    <property type="component" value="Unassembled WGS sequence"/>
</dbReference>
<dbReference type="OrthoDB" id="1493607at2"/>
<keyword evidence="2" id="KW-1185">Reference proteome</keyword>
<evidence type="ECO:0000313" key="1">
    <source>
        <dbReference type="EMBL" id="SFR83054.1"/>
    </source>
</evidence>
<protein>
    <recommendedName>
        <fullName evidence="3">HEPN domain-containing protein</fullName>
    </recommendedName>
</protein>
<evidence type="ECO:0000313" key="2">
    <source>
        <dbReference type="Proteomes" id="UP000199659"/>
    </source>
</evidence>
<proteinExistence type="predicted"/>
<sequence length="139" mass="16603">MDYYEDTAFRMYKDLTILYENKRWFNCCYLSGYVVECYEKLLLEKGENLSANDIGRIYRHKLKSMNAELERISELGTGYSNYCLDLSLVCNTILKKWSPFNRYEKNQYVWGKKEMADCFKQEVDTVFQQIKNMKVDGVI</sequence>
<dbReference type="AlphaFoldDB" id="A0A1I6JVM9"/>
<dbReference type="EMBL" id="FOYZ01000007">
    <property type="protein sequence ID" value="SFR83054.1"/>
    <property type="molecule type" value="Genomic_DNA"/>
</dbReference>
<dbReference type="STRING" id="37658.SAMN05661086_01989"/>
<dbReference type="RefSeq" id="WP_092560531.1">
    <property type="nucleotide sequence ID" value="NZ_FOYZ01000007.1"/>
</dbReference>
<evidence type="ECO:0008006" key="3">
    <source>
        <dbReference type="Google" id="ProtNLM"/>
    </source>
</evidence>